<dbReference type="RefSeq" id="WP_344332537.1">
    <property type="nucleotide sequence ID" value="NZ_BAAAKJ010000117.1"/>
</dbReference>
<dbReference type="Gene3D" id="3.40.309.10">
    <property type="entry name" value="Aldehyde Dehydrogenase, Chain A, domain 2"/>
    <property type="match status" value="1"/>
</dbReference>
<comment type="caution">
    <text evidence="4">The sequence shown here is derived from an EMBL/GenBank/DDBJ whole genome shotgun (WGS) entry which is preliminary data.</text>
</comment>
<dbReference type="Pfam" id="PF00171">
    <property type="entry name" value="Aldedh"/>
    <property type="match status" value="1"/>
</dbReference>
<gene>
    <name evidence="4" type="primary">paaN</name>
    <name evidence="4" type="ORF">GCM10009639_22400</name>
</gene>
<dbReference type="PANTHER" id="PTHR42862:SF1">
    <property type="entry name" value="DELTA-1-PYRROLINE-5-CARBOXYLATE DEHYDROGENASE 2, ISOFORM A-RELATED"/>
    <property type="match status" value="1"/>
</dbReference>
<dbReference type="Proteomes" id="UP001499863">
    <property type="component" value="Unassembled WGS sequence"/>
</dbReference>
<proteinExistence type="predicted"/>
<dbReference type="InterPro" id="IPR016162">
    <property type="entry name" value="Ald_DH_N"/>
</dbReference>
<dbReference type="NCBIfam" id="TIGR02288">
    <property type="entry name" value="PaaN_2"/>
    <property type="match status" value="1"/>
</dbReference>
<dbReference type="InterPro" id="IPR011975">
    <property type="entry name" value="PaaN_2"/>
</dbReference>
<keyword evidence="2" id="KW-0520">NAD</keyword>
<keyword evidence="1" id="KW-0560">Oxidoreductase</keyword>
<dbReference type="Gene3D" id="3.40.605.10">
    <property type="entry name" value="Aldehyde Dehydrogenase, Chain A, domain 1"/>
    <property type="match status" value="1"/>
</dbReference>
<dbReference type="SUPFAM" id="SSF53720">
    <property type="entry name" value="ALDH-like"/>
    <property type="match status" value="1"/>
</dbReference>
<dbReference type="InterPro" id="IPR050485">
    <property type="entry name" value="Proline_metab_enzyme"/>
</dbReference>
<dbReference type="InterPro" id="IPR016161">
    <property type="entry name" value="Ald_DH/histidinol_DH"/>
</dbReference>
<evidence type="ECO:0000313" key="4">
    <source>
        <dbReference type="EMBL" id="GAA1391884.1"/>
    </source>
</evidence>
<evidence type="ECO:0000256" key="2">
    <source>
        <dbReference type="ARBA" id="ARBA00023027"/>
    </source>
</evidence>
<evidence type="ECO:0000313" key="5">
    <source>
        <dbReference type="Proteomes" id="UP001499863"/>
    </source>
</evidence>
<name>A0ABN1XWY2_9ACTN</name>
<feature type="domain" description="Aldehyde dehydrogenase" evidence="3">
    <location>
        <begin position="98"/>
        <end position="485"/>
    </location>
</feature>
<sequence length="566" mass="59337">MSAAVTHPHVAELVERHRATLEAAVDAAAKRDYWSPYPEFPKAYGESAAADGKAAFESLLNLPFELPGHPSDGDLVGGEASPYGLELGVGYPHAGPDALIAALTAARPAWAAAGPLARAAVCLEVLARINARSHEFANAVMHTTGQAYPMAFQAGGPHAQDRGLEAVAYAYTEQTRLPESAGWTKPQGKRDPLVMTKEFTVVPRGLALLIGCNTFPTWNGFPGLFASLATGNPVLVKPHPRAALPLALTVRIARETLAEAGFDPNLVCLAAEHEGGTVAATLAVRPEIRLIDYTGSTSFGDWLEEHAKQAEVYTEKAGVNTVVVDSTGDYRGMLNNLAFSLSLYSGQMCTTPQNLLIPRGGIDTDQGAKSYDEVVRDLAAAVEGLLSDDARATAVLGAVVNPGVLRRSAAAAGGEYGELALAPRAVEHPEFPGATVRTPALVKLDADKPDDRAVFRGECFGPVSFLVAVENTAAAVELLRDTVRTQGAMTASGYTTSPEVEAALVEAALDAGVSLSLNLTGGVYANQTAAFSDLHGTGANPAANSAYCDGAFVANRFRTVEVRRHS</sequence>
<dbReference type="EMBL" id="BAAAKJ010000117">
    <property type="protein sequence ID" value="GAA1391884.1"/>
    <property type="molecule type" value="Genomic_DNA"/>
</dbReference>
<protein>
    <submittedName>
        <fullName evidence="4">Phenylacetic acid degradation protein PaaN</fullName>
    </submittedName>
</protein>
<dbReference type="InterPro" id="IPR016163">
    <property type="entry name" value="Ald_DH_C"/>
</dbReference>
<evidence type="ECO:0000259" key="3">
    <source>
        <dbReference type="Pfam" id="PF00171"/>
    </source>
</evidence>
<reference evidence="4 5" key="1">
    <citation type="journal article" date="2019" name="Int. J. Syst. Evol. Microbiol.">
        <title>The Global Catalogue of Microorganisms (GCM) 10K type strain sequencing project: providing services to taxonomists for standard genome sequencing and annotation.</title>
        <authorList>
            <consortium name="The Broad Institute Genomics Platform"/>
            <consortium name="The Broad Institute Genome Sequencing Center for Infectious Disease"/>
            <person name="Wu L."/>
            <person name="Ma J."/>
        </authorList>
    </citation>
    <scope>NUCLEOTIDE SEQUENCE [LARGE SCALE GENOMIC DNA]</scope>
    <source>
        <strain evidence="4 5">JCM 12393</strain>
    </source>
</reference>
<accession>A0ABN1XWY2</accession>
<keyword evidence="5" id="KW-1185">Reference proteome</keyword>
<organism evidence="4 5">
    <name type="scientific">Kitasatospora putterlickiae</name>
    <dbReference type="NCBI Taxonomy" id="221725"/>
    <lineage>
        <taxon>Bacteria</taxon>
        <taxon>Bacillati</taxon>
        <taxon>Actinomycetota</taxon>
        <taxon>Actinomycetes</taxon>
        <taxon>Kitasatosporales</taxon>
        <taxon>Streptomycetaceae</taxon>
        <taxon>Kitasatospora</taxon>
    </lineage>
</organism>
<dbReference type="PANTHER" id="PTHR42862">
    <property type="entry name" value="DELTA-1-PYRROLINE-5-CARBOXYLATE DEHYDROGENASE 1, ISOFORM A-RELATED"/>
    <property type="match status" value="1"/>
</dbReference>
<evidence type="ECO:0000256" key="1">
    <source>
        <dbReference type="ARBA" id="ARBA00023002"/>
    </source>
</evidence>
<dbReference type="InterPro" id="IPR015590">
    <property type="entry name" value="Aldehyde_DH_dom"/>
</dbReference>